<dbReference type="Pfam" id="PF01871">
    <property type="entry name" value="AMMECR1"/>
    <property type="match status" value="1"/>
</dbReference>
<dbReference type="Pfam" id="PF01875">
    <property type="entry name" value="Memo"/>
    <property type="match status" value="1"/>
</dbReference>
<dbReference type="SUPFAM" id="SSF143447">
    <property type="entry name" value="AMMECR1-like"/>
    <property type="match status" value="1"/>
</dbReference>
<organism evidence="3 4">
    <name type="scientific">Pontiella sulfatireligans</name>
    <dbReference type="NCBI Taxonomy" id="2750658"/>
    <lineage>
        <taxon>Bacteria</taxon>
        <taxon>Pseudomonadati</taxon>
        <taxon>Kiritimatiellota</taxon>
        <taxon>Kiritimatiellia</taxon>
        <taxon>Kiritimatiellales</taxon>
        <taxon>Pontiellaceae</taxon>
        <taxon>Pontiella</taxon>
    </lineage>
</organism>
<evidence type="ECO:0000259" key="2">
    <source>
        <dbReference type="PROSITE" id="PS51112"/>
    </source>
</evidence>
<dbReference type="EMBL" id="CAAHFH010000001">
    <property type="protein sequence ID" value="VGO20293.1"/>
    <property type="molecule type" value="Genomic_DNA"/>
</dbReference>
<gene>
    <name evidence="3" type="ORF">SCARR_02355</name>
</gene>
<evidence type="ECO:0000313" key="3">
    <source>
        <dbReference type="EMBL" id="VGO20293.1"/>
    </source>
</evidence>
<dbReference type="InterPro" id="IPR027623">
    <property type="entry name" value="AmmeMemoSam_A"/>
</dbReference>
<dbReference type="AlphaFoldDB" id="A0A6C2UK89"/>
<dbReference type="Proteomes" id="UP000346198">
    <property type="component" value="Unassembled WGS sequence"/>
</dbReference>
<feature type="domain" description="AMMECR1" evidence="2">
    <location>
        <begin position="301"/>
        <end position="477"/>
    </location>
</feature>
<protein>
    <recommendedName>
        <fullName evidence="2">AMMECR1 domain-containing protein</fullName>
    </recommendedName>
</protein>
<dbReference type="PANTHER" id="PTHR11060:SF0">
    <property type="entry name" value="PROTEIN MEMO1"/>
    <property type="match status" value="1"/>
</dbReference>
<accession>A0A6C2UK89</accession>
<dbReference type="CDD" id="cd07361">
    <property type="entry name" value="MEMO_like"/>
    <property type="match status" value="1"/>
</dbReference>
<dbReference type="InterPro" id="IPR023473">
    <property type="entry name" value="AMMECR1"/>
</dbReference>
<dbReference type="NCBIfam" id="TIGR04335">
    <property type="entry name" value="AmmeMemoSam_A"/>
    <property type="match status" value="1"/>
</dbReference>
<dbReference type="Gene3D" id="3.30.1490.150">
    <property type="entry name" value="Hypothetical protein ph0010, domain 2"/>
    <property type="match status" value="1"/>
</dbReference>
<dbReference type="NCBIfam" id="TIGR00296">
    <property type="entry name" value="TIGR00296 family protein"/>
    <property type="match status" value="1"/>
</dbReference>
<dbReference type="PANTHER" id="PTHR11060">
    <property type="entry name" value="PROTEIN MEMO1"/>
    <property type="match status" value="1"/>
</dbReference>
<dbReference type="NCBIfam" id="TIGR04336">
    <property type="entry name" value="AmmeMemoSam_B"/>
    <property type="match status" value="1"/>
</dbReference>
<name>A0A6C2UK89_9BACT</name>
<keyword evidence="4" id="KW-1185">Reference proteome</keyword>
<dbReference type="PROSITE" id="PS51112">
    <property type="entry name" value="AMMECR1"/>
    <property type="match status" value="1"/>
</dbReference>
<evidence type="ECO:0000256" key="1">
    <source>
        <dbReference type="ARBA" id="ARBA00006315"/>
    </source>
</evidence>
<dbReference type="RefSeq" id="WP_136061725.1">
    <property type="nucleotide sequence ID" value="NZ_CAAHFH010000001.1"/>
</dbReference>
<evidence type="ECO:0000313" key="4">
    <source>
        <dbReference type="Proteomes" id="UP000346198"/>
    </source>
</evidence>
<proteinExistence type="inferred from homology"/>
<dbReference type="InterPro" id="IPR002737">
    <property type="entry name" value="MEMO1_fam"/>
</dbReference>
<reference evidence="3 4" key="1">
    <citation type="submission" date="2019-04" db="EMBL/GenBank/DDBJ databases">
        <authorList>
            <person name="Van Vliet M D."/>
        </authorList>
    </citation>
    <scope>NUCLEOTIDE SEQUENCE [LARGE SCALE GENOMIC DNA]</scope>
    <source>
        <strain evidence="3 4">F21</strain>
    </source>
</reference>
<comment type="similarity">
    <text evidence="1">Belongs to the MEMO1 family.</text>
</comment>
<dbReference type="Gene3D" id="3.40.830.10">
    <property type="entry name" value="LigB-like"/>
    <property type="match status" value="1"/>
</dbReference>
<dbReference type="InterPro" id="IPR002733">
    <property type="entry name" value="AMMECR1_domain"/>
</dbReference>
<dbReference type="Gene3D" id="3.30.700.20">
    <property type="entry name" value="Hypothetical protein ph0010, domain 1"/>
    <property type="match status" value="1"/>
</dbReference>
<sequence>METNVLKSELAGTWYTDNPKHLAHEIDALLEAASSEPMENAMALLLPHAGYRYSGLVAAHGIKPIVGRSFSRVVVIGPSHRMPLLDAVSIPDASHIETPLGLIEIDRVLVEKLWENPMFESHSGAHASEHSVQIELPFLQQALGDFKLVPMVCGQLDERSARRIGATLLENIDAETLVVVSSDFTHYGRSFDYVPFKDDIQQNLENLDLGAFKFVEQKNLDGFLQYIQSTGATICGRSPIAVLLAMLPEDAKVQLLKYQTSGDLTGDWSHCVSYVAAAVSGQWGNVDKASCLVAAHPLSAADKLSLLALARHQIAQRLKDGESDLEIEITPPMQEIMGAFVTLHKYGQLRGCIGEILPRRELHEAVAEQALNAAFHDPRFPRLREDELPEIKIEISALTAPRPVGSIEDIEIGRHGVVLSKGMHSAVFLPQVAPEQGWGLEETLSHLAQKAGLGSNDWKTGCEFDVFEAVVFSEGPV</sequence>
<dbReference type="InterPro" id="IPR027485">
    <property type="entry name" value="AMMECR1_N"/>
</dbReference>
<dbReference type="InterPro" id="IPR036071">
    <property type="entry name" value="AMMECR1_dom_sf"/>
</dbReference>